<dbReference type="PRINTS" id="PR00080">
    <property type="entry name" value="SDRFAMILY"/>
</dbReference>
<proteinExistence type="inferred from homology"/>
<evidence type="ECO:0000313" key="3">
    <source>
        <dbReference type="EMBL" id="MBT8766045.1"/>
    </source>
</evidence>
<evidence type="ECO:0000313" key="4">
    <source>
        <dbReference type="Proteomes" id="UP001519667"/>
    </source>
</evidence>
<dbReference type="SUPFAM" id="SSF51735">
    <property type="entry name" value="NAD(P)-binding Rossmann-fold domains"/>
    <property type="match status" value="1"/>
</dbReference>
<dbReference type="PRINTS" id="PR00081">
    <property type="entry name" value="GDHRDH"/>
</dbReference>
<dbReference type="PROSITE" id="PS51257">
    <property type="entry name" value="PROKAR_LIPOPROTEIN"/>
    <property type="match status" value="1"/>
</dbReference>
<organism evidence="3 4">
    <name type="scientific">Metapseudomonas boanensis</name>
    <dbReference type="NCBI Taxonomy" id="2822138"/>
    <lineage>
        <taxon>Bacteria</taxon>
        <taxon>Pseudomonadati</taxon>
        <taxon>Pseudomonadota</taxon>
        <taxon>Gammaproteobacteria</taxon>
        <taxon>Pseudomonadales</taxon>
        <taxon>Pseudomonadaceae</taxon>
        <taxon>Metapseudomonas</taxon>
    </lineage>
</organism>
<sequence length="257" mass="27338">MARLPNKIAVVTGGASGIGLACVRRFATEGAQVIGLDVGEPRADVIASLEGLQPAPLFMSLDVRDEANVERVMQEVITRFGRIDVLVNAAGVSSIGSITDSSTEEWRRVLDINLTGSMLTSKHALPPMLAQRSGSIINIGSIFGEQGCGDNSAYNVSKGGISQLTRSMAIDYGYANVRVNGLCPGMIDTPMTKMIKDQQEFYAFFASQHMLSRAGQPEEVANVALFLASDEASFVSGQMICVDGGFSAGRRFAPPKL</sequence>
<evidence type="ECO:0000256" key="1">
    <source>
        <dbReference type="ARBA" id="ARBA00006484"/>
    </source>
</evidence>
<dbReference type="InterPro" id="IPR002347">
    <property type="entry name" value="SDR_fam"/>
</dbReference>
<dbReference type="PROSITE" id="PS00061">
    <property type="entry name" value="ADH_SHORT"/>
    <property type="match status" value="1"/>
</dbReference>
<dbReference type="RefSeq" id="WP_215372681.1">
    <property type="nucleotide sequence ID" value="NZ_JAGTIS010000003.1"/>
</dbReference>
<accession>A0ABS5XED9</accession>
<evidence type="ECO:0000256" key="2">
    <source>
        <dbReference type="ARBA" id="ARBA00023002"/>
    </source>
</evidence>
<dbReference type="InterPro" id="IPR036291">
    <property type="entry name" value="NAD(P)-bd_dom_sf"/>
</dbReference>
<name>A0ABS5XED9_9GAMM</name>
<dbReference type="Proteomes" id="UP001519667">
    <property type="component" value="Unassembled WGS sequence"/>
</dbReference>
<protein>
    <submittedName>
        <fullName evidence="3">SDR family oxidoreductase</fullName>
    </submittedName>
</protein>
<dbReference type="Pfam" id="PF13561">
    <property type="entry name" value="adh_short_C2"/>
    <property type="match status" value="1"/>
</dbReference>
<keyword evidence="4" id="KW-1185">Reference proteome</keyword>
<dbReference type="Gene3D" id="3.40.50.720">
    <property type="entry name" value="NAD(P)-binding Rossmann-like Domain"/>
    <property type="match status" value="1"/>
</dbReference>
<gene>
    <name evidence="3" type="ORF">J7302_07860</name>
</gene>
<dbReference type="PANTHER" id="PTHR24321">
    <property type="entry name" value="DEHYDROGENASES, SHORT CHAIN"/>
    <property type="match status" value="1"/>
</dbReference>
<comment type="caution">
    <text evidence="3">The sequence shown here is derived from an EMBL/GenBank/DDBJ whole genome shotgun (WGS) entry which is preliminary data.</text>
</comment>
<reference evidence="3 4" key="1">
    <citation type="submission" date="2021-04" db="EMBL/GenBank/DDBJ databases">
        <title>Pseudomonas boanensis sp. nov., a bacterium isolated from river water used for household purposes in Boane District, Mozambique.</title>
        <authorList>
            <person name="Nicklasson M."/>
            <person name="Martin-Rodriguez A.J."/>
            <person name="Thorell K."/>
            <person name="Neves L."/>
            <person name="Mussagy A."/>
            <person name="Rydberg H.A."/>
            <person name="Hernroth B."/>
            <person name="Svensson-Stadler L."/>
            <person name="Sjoling A."/>
        </authorList>
    </citation>
    <scope>NUCLEOTIDE SEQUENCE [LARGE SCALE GENOMIC DNA]</scope>
    <source>
        <strain evidence="3 4">DB1</strain>
    </source>
</reference>
<dbReference type="EMBL" id="JAGTIS010000003">
    <property type="protein sequence ID" value="MBT8766045.1"/>
    <property type="molecule type" value="Genomic_DNA"/>
</dbReference>
<keyword evidence="2" id="KW-0560">Oxidoreductase</keyword>
<dbReference type="InterPro" id="IPR020904">
    <property type="entry name" value="Sc_DH/Rdtase_CS"/>
</dbReference>
<comment type="similarity">
    <text evidence="1">Belongs to the short-chain dehydrogenases/reductases (SDR) family.</text>
</comment>
<dbReference type="CDD" id="cd05233">
    <property type="entry name" value="SDR_c"/>
    <property type="match status" value="1"/>
</dbReference>
<dbReference type="NCBIfam" id="NF005559">
    <property type="entry name" value="PRK07231.1"/>
    <property type="match status" value="1"/>
</dbReference>
<dbReference type="PANTHER" id="PTHR24321:SF8">
    <property type="entry name" value="ESTRADIOL 17-BETA-DEHYDROGENASE 8-RELATED"/>
    <property type="match status" value="1"/>
</dbReference>